<keyword evidence="2 5" id="KW-0812">Transmembrane</keyword>
<name>A0A8H3HI32_9AGAM</name>
<evidence type="ECO:0000313" key="6">
    <source>
        <dbReference type="EMBL" id="CAE6510032.1"/>
    </source>
</evidence>
<protein>
    <submittedName>
        <fullName evidence="6">Uncharacterized protein</fullName>
    </submittedName>
</protein>
<gene>
    <name evidence="6" type="ORF">RDB_LOCUS126047</name>
</gene>
<evidence type="ECO:0000256" key="1">
    <source>
        <dbReference type="ARBA" id="ARBA00004141"/>
    </source>
</evidence>
<evidence type="ECO:0000256" key="2">
    <source>
        <dbReference type="ARBA" id="ARBA00022692"/>
    </source>
</evidence>
<dbReference type="InterPro" id="IPR051380">
    <property type="entry name" value="pH-response_reg_palI/RIM9"/>
</dbReference>
<dbReference type="GO" id="GO:0035838">
    <property type="term" value="C:growing cell tip"/>
    <property type="evidence" value="ECO:0007669"/>
    <property type="project" value="TreeGrafter"/>
</dbReference>
<comment type="subcellular location">
    <subcellularLocation>
        <location evidence="1">Membrane</location>
        <topology evidence="1">Multi-pass membrane protein</topology>
    </subcellularLocation>
</comment>
<dbReference type="PANTHER" id="PTHR28013:SF3">
    <property type="entry name" value="PROTEIN DCV1-RELATED"/>
    <property type="match status" value="1"/>
</dbReference>
<dbReference type="GO" id="GO:0032153">
    <property type="term" value="C:cell division site"/>
    <property type="evidence" value="ECO:0007669"/>
    <property type="project" value="TreeGrafter"/>
</dbReference>
<dbReference type="PANTHER" id="PTHR28013">
    <property type="entry name" value="PROTEIN DCV1-RELATED"/>
    <property type="match status" value="1"/>
</dbReference>
<sequence>MTMIGMDLIVPLLVSAGFLLLLLVSLSTPIIKAISILNIATDPYVSHMGVGISGGVRFGVWGYCAPDINAFFIWEWLKLWSRTEHCSPTQLGYNFDDIDSRVISMLGIENHRAIVSGGLMFVQILHPIACGLAFLALLFILVLRFALIFGYRPARLVPMGSVLLALAAVVATVAFTVDVTLTAFARNKVSDAADVNPNLKVQITYGVVPWMILGAMVALWVATVEACCGIFVSGRRRHEAEKESPGFLKQKRE</sequence>
<feature type="transmembrane region" description="Helical" evidence="5">
    <location>
        <begin position="124"/>
        <end position="150"/>
    </location>
</feature>
<evidence type="ECO:0000313" key="7">
    <source>
        <dbReference type="Proteomes" id="UP000663853"/>
    </source>
</evidence>
<evidence type="ECO:0000256" key="5">
    <source>
        <dbReference type="SAM" id="Phobius"/>
    </source>
</evidence>
<dbReference type="Pfam" id="PF06687">
    <property type="entry name" value="SUR7"/>
    <property type="match status" value="1"/>
</dbReference>
<proteinExistence type="predicted"/>
<reference evidence="6" key="1">
    <citation type="submission" date="2021-01" db="EMBL/GenBank/DDBJ databases">
        <authorList>
            <person name="Kaushik A."/>
        </authorList>
    </citation>
    <scope>NUCLEOTIDE SEQUENCE</scope>
    <source>
        <strain evidence="6">AG6-10EEA</strain>
    </source>
</reference>
<keyword evidence="4 5" id="KW-0472">Membrane</keyword>
<evidence type="ECO:0000256" key="4">
    <source>
        <dbReference type="ARBA" id="ARBA00023136"/>
    </source>
</evidence>
<dbReference type="AlphaFoldDB" id="A0A8H3HI32"/>
<dbReference type="GO" id="GO:0005886">
    <property type="term" value="C:plasma membrane"/>
    <property type="evidence" value="ECO:0007669"/>
    <property type="project" value="InterPro"/>
</dbReference>
<feature type="transmembrane region" description="Helical" evidence="5">
    <location>
        <begin position="162"/>
        <end position="185"/>
    </location>
</feature>
<evidence type="ECO:0000256" key="3">
    <source>
        <dbReference type="ARBA" id="ARBA00022989"/>
    </source>
</evidence>
<organism evidence="6 7">
    <name type="scientific">Rhizoctonia solani</name>
    <dbReference type="NCBI Taxonomy" id="456999"/>
    <lineage>
        <taxon>Eukaryota</taxon>
        <taxon>Fungi</taxon>
        <taxon>Dikarya</taxon>
        <taxon>Basidiomycota</taxon>
        <taxon>Agaricomycotina</taxon>
        <taxon>Agaricomycetes</taxon>
        <taxon>Cantharellales</taxon>
        <taxon>Ceratobasidiaceae</taxon>
        <taxon>Rhizoctonia</taxon>
    </lineage>
</organism>
<keyword evidence="3 5" id="KW-1133">Transmembrane helix</keyword>
<feature type="transmembrane region" description="Helical" evidence="5">
    <location>
        <begin position="205"/>
        <end position="232"/>
    </location>
</feature>
<dbReference type="InterPro" id="IPR009571">
    <property type="entry name" value="SUR7/Rim9-like_fungi"/>
</dbReference>
<comment type="caution">
    <text evidence="6">The sequence shown here is derived from an EMBL/GenBank/DDBJ whole genome shotgun (WGS) entry which is preliminary data.</text>
</comment>
<dbReference type="Proteomes" id="UP000663853">
    <property type="component" value="Unassembled WGS sequence"/>
</dbReference>
<dbReference type="EMBL" id="CAJMXA010003664">
    <property type="protein sequence ID" value="CAE6510032.1"/>
    <property type="molecule type" value="Genomic_DNA"/>
</dbReference>
<accession>A0A8H3HI32</accession>